<evidence type="ECO:0000259" key="7">
    <source>
        <dbReference type="Pfam" id="PF01385"/>
    </source>
</evidence>
<feature type="domain" description="Cas12f1-like TNB" evidence="8">
    <location>
        <begin position="310"/>
        <end position="375"/>
    </location>
</feature>
<evidence type="ECO:0000256" key="1">
    <source>
        <dbReference type="ARBA" id="ARBA00008761"/>
    </source>
</evidence>
<keyword evidence="2" id="KW-0815">Transposition</keyword>
<evidence type="ECO:0000259" key="8">
    <source>
        <dbReference type="Pfam" id="PF07282"/>
    </source>
</evidence>
<dbReference type="Pfam" id="PF07282">
    <property type="entry name" value="Cas12f1-like_TNB"/>
    <property type="match status" value="1"/>
</dbReference>
<keyword evidence="6" id="KW-0233">DNA recombination</keyword>
<dbReference type="AlphaFoldDB" id="A0AA96WI72"/>
<evidence type="ECO:0000256" key="2">
    <source>
        <dbReference type="ARBA" id="ARBA00022578"/>
    </source>
</evidence>
<dbReference type="GO" id="GO:0046872">
    <property type="term" value="F:metal ion binding"/>
    <property type="evidence" value="ECO:0007669"/>
    <property type="project" value="UniProtKB-KW"/>
</dbReference>
<comment type="similarity">
    <text evidence="1">In the C-terminal section; belongs to the transposase 35 family.</text>
</comment>
<organism evidence="10">
    <name type="scientific">Leptolyngbya sp. NK1-12</name>
    <dbReference type="NCBI Taxonomy" id="2547451"/>
    <lineage>
        <taxon>Bacteria</taxon>
        <taxon>Bacillati</taxon>
        <taxon>Cyanobacteriota</taxon>
        <taxon>Cyanophyceae</taxon>
        <taxon>Leptolyngbyales</taxon>
        <taxon>Leptolyngbyaceae</taxon>
        <taxon>Leptolyngbya group</taxon>
        <taxon>Leptolyngbya</taxon>
    </lineage>
</organism>
<dbReference type="GO" id="GO:0032196">
    <property type="term" value="P:transposition"/>
    <property type="evidence" value="ECO:0007669"/>
    <property type="project" value="UniProtKB-KW"/>
</dbReference>
<keyword evidence="3" id="KW-0479">Metal-binding</keyword>
<dbReference type="EMBL" id="CP053587">
    <property type="protein sequence ID" value="WNZ27685.1"/>
    <property type="molecule type" value="Genomic_DNA"/>
</dbReference>
<feature type="domain" description="Probable transposase IS891/IS1136/IS1341" evidence="7">
    <location>
        <begin position="189"/>
        <end position="298"/>
    </location>
</feature>
<name>A0AA96WI72_9CYAN</name>
<keyword evidence="4" id="KW-0862">Zinc</keyword>
<dbReference type="Pfam" id="PF01385">
    <property type="entry name" value="OrfB_IS605"/>
    <property type="match status" value="1"/>
</dbReference>
<keyword evidence="5" id="KW-0238">DNA-binding</keyword>
<feature type="domain" description="Transposase putative helix-turn-helix" evidence="9">
    <location>
        <begin position="1"/>
        <end position="45"/>
    </location>
</feature>
<evidence type="ECO:0000256" key="4">
    <source>
        <dbReference type="ARBA" id="ARBA00022833"/>
    </source>
</evidence>
<dbReference type="InterPro" id="IPR001959">
    <property type="entry name" value="Transposase"/>
</dbReference>
<reference evidence="10" key="1">
    <citation type="submission" date="2020-05" db="EMBL/GenBank/DDBJ databases">
        <authorList>
            <person name="Zhu T."/>
            <person name="Keshari N."/>
            <person name="Lu X."/>
        </authorList>
    </citation>
    <scope>NUCLEOTIDE SEQUENCE</scope>
    <source>
        <strain evidence="10">NK1-12</strain>
    </source>
</reference>
<protein>
    <submittedName>
        <fullName evidence="10">Transposase</fullName>
    </submittedName>
</protein>
<gene>
    <name evidence="10" type="ORF">HJG54_21185</name>
    <name evidence="11" type="ORF">HJG54_33090</name>
</gene>
<evidence type="ECO:0000256" key="3">
    <source>
        <dbReference type="ARBA" id="ARBA00022723"/>
    </source>
</evidence>
<dbReference type="GO" id="GO:0006310">
    <property type="term" value="P:DNA recombination"/>
    <property type="evidence" value="ECO:0007669"/>
    <property type="project" value="UniProtKB-KW"/>
</dbReference>
<evidence type="ECO:0000256" key="5">
    <source>
        <dbReference type="ARBA" id="ARBA00023125"/>
    </source>
</evidence>
<evidence type="ECO:0000256" key="6">
    <source>
        <dbReference type="ARBA" id="ARBA00023172"/>
    </source>
</evidence>
<dbReference type="RefSeq" id="WP_316431235.1">
    <property type="nucleotide sequence ID" value="NZ_CP053586.1"/>
</dbReference>
<evidence type="ECO:0000259" key="9">
    <source>
        <dbReference type="Pfam" id="PF12323"/>
    </source>
</evidence>
<dbReference type="InterPro" id="IPR021027">
    <property type="entry name" value="Transposase_put_HTH"/>
</dbReference>
<proteinExistence type="inferred from homology"/>
<evidence type="ECO:0000313" key="11">
    <source>
        <dbReference type="EMBL" id="WNZ27685.1"/>
    </source>
</evidence>
<dbReference type="GO" id="GO:0003677">
    <property type="term" value="F:DNA binding"/>
    <property type="evidence" value="ECO:0007669"/>
    <property type="project" value="UniProtKB-KW"/>
</dbReference>
<dbReference type="Pfam" id="PF12323">
    <property type="entry name" value="HTH_OrfB_IS605"/>
    <property type="match status" value="1"/>
</dbReference>
<accession>A0AA96WI72</accession>
<sequence length="406" mass="46781">MRLAYQYKLLPTTEQQTTLNRWLDRLRHQYNWMLADRFDWWEMNRCAINSCPLVCSIAEPREQPEYYGQKRALVGLKQDRPWYKEIHSQMLQDMVKRVKLAFDRYIKGDCNGKKSGRPRFKGAGRYRSFTYPQALIDWIDGNKIELPKIGRVQVIWHRPLPTGFEVKSAIITHKADGWYVTLSLQDDSVPESSPDVDWDNSVGIDLGLKEFLVTSNNERVEVPQYFRKAQKKLAKLQRFVSCKQKGSNRRKKAVNRVAKLHLKIARQRKDFHFKVWSWLLEKYDVIIHEKLNIKGLAKTRLAKSVLDAGWGQFLAIGANKAERAGKLTLPENPNGTSIDCSGCGERVPKPLADRVHCCPNCGLFLCRDLNAAINIKKRAVGHQARQLTGNVLAVVESHRRSPRCTA</sequence>
<dbReference type="InterPro" id="IPR010095">
    <property type="entry name" value="Cas12f1-like_TNB"/>
</dbReference>
<evidence type="ECO:0000313" key="10">
    <source>
        <dbReference type="EMBL" id="WNZ25115.1"/>
    </source>
</evidence>
<dbReference type="NCBIfam" id="NF040570">
    <property type="entry name" value="guided_TnpB"/>
    <property type="match status" value="1"/>
</dbReference>
<dbReference type="EMBL" id="CP053586">
    <property type="protein sequence ID" value="WNZ25115.1"/>
    <property type="molecule type" value="Genomic_DNA"/>
</dbReference>